<organism evidence="2 3">
    <name type="scientific">Pseudahrensia aquimaris</name>
    <dbReference type="NCBI Taxonomy" id="744461"/>
    <lineage>
        <taxon>Bacteria</taxon>
        <taxon>Pseudomonadati</taxon>
        <taxon>Pseudomonadota</taxon>
        <taxon>Alphaproteobacteria</taxon>
        <taxon>Hyphomicrobiales</taxon>
        <taxon>Ahrensiaceae</taxon>
        <taxon>Pseudahrensia</taxon>
    </lineage>
</organism>
<sequence length="43" mass="4989">MPEFETDKARGGRETKNNWALRILIVSLVLVAGAWYFTDWFVS</sequence>
<comment type="caution">
    <text evidence="2">The sequence shown here is derived from an EMBL/GenBank/DDBJ whole genome shotgun (WGS) entry which is preliminary data.</text>
</comment>
<dbReference type="RefSeq" id="WP_377212196.1">
    <property type="nucleotide sequence ID" value="NZ_JBHTJV010000005.1"/>
</dbReference>
<accession>A0ABW3FEI5</accession>
<evidence type="ECO:0000256" key="1">
    <source>
        <dbReference type="SAM" id="Phobius"/>
    </source>
</evidence>
<dbReference type="EMBL" id="JBHTJV010000005">
    <property type="protein sequence ID" value="MFD0916339.1"/>
    <property type="molecule type" value="Genomic_DNA"/>
</dbReference>
<feature type="transmembrane region" description="Helical" evidence="1">
    <location>
        <begin position="20"/>
        <end position="38"/>
    </location>
</feature>
<keyword evidence="1" id="KW-1133">Transmembrane helix</keyword>
<evidence type="ECO:0000313" key="3">
    <source>
        <dbReference type="Proteomes" id="UP001597101"/>
    </source>
</evidence>
<protein>
    <submittedName>
        <fullName evidence="2">Uncharacterized protein</fullName>
    </submittedName>
</protein>
<keyword evidence="1" id="KW-0812">Transmembrane</keyword>
<reference evidence="3" key="1">
    <citation type="journal article" date="2019" name="Int. J. Syst. Evol. Microbiol.">
        <title>The Global Catalogue of Microorganisms (GCM) 10K type strain sequencing project: providing services to taxonomists for standard genome sequencing and annotation.</title>
        <authorList>
            <consortium name="The Broad Institute Genomics Platform"/>
            <consortium name="The Broad Institute Genome Sequencing Center for Infectious Disease"/>
            <person name="Wu L."/>
            <person name="Ma J."/>
        </authorList>
    </citation>
    <scope>NUCLEOTIDE SEQUENCE [LARGE SCALE GENOMIC DNA]</scope>
    <source>
        <strain evidence="3">CCUG 60023</strain>
    </source>
</reference>
<evidence type="ECO:0000313" key="2">
    <source>
        <dbReference type="EMBL" id="MFD0916339.1"/>
    </source>
</evidence>
<dbReference type="Proteomes" id="UP001597101">
    <property type="component" value="Unassembled WGS sequence"/>
</dbReference>
<name>A0ABW3FEI5_9HYPH</name>
<proteinExistence type="predicted"/>
<keyword evidence="3" id="KW-1185">Reference proteome</keyword>
<gene>
    <name evidence="2" type="ORF">ACFQ14_07975</name>
</gene>
<keyword evidence="1" id="KW-0472">Membrane</keyword>